<dbReference type="PANTHER" id="PTHR47657:SF13">
    <property type="entry name" value="ZN(2)-C6 FUNGAL-TYPE DOMAIN-CONTAINING PROTEIN-RELATED"/>
    <property type="match status" value="1"/>
</dbReference>
<dbReference type="PROSITE" id="PS00463">
    <property type="entry name" value="ZN2_CY6_FUNGAL_1"/>
    <property type="match status" value="1"/>
</dbReference>
<dbReference type="CDD" id="cd00067">
    <property type="entry name" value="GAL4"/>
    <property type="match status" value="1"/>
</dbReference>
<dbReference type="InterPro" id="IPR036864">
    <property type="entry name" value="Zn2-C6_fun-type_DNA-bd_sf"/>
</dbReference>
<dbReference type="SUPFAM" id="SSF57701">
    <property type="entry name" value="Zn2/Cys6 DNA-binding domain"/>
    <property type="match status" value="1"/>
</dbReference>
<dbReference type="GO" id="GO:0008270">
    <property type="term" value="F:zinc ion binding"/>
    <property type="evidence" value="ECO:0007669"/>
    <property type="project" value="InterPro"/>
</dbReference>
<dbReference type="OrthoDB" id="416217at2759"/>
<proteinExistence type="predicted"/>
<sequence length="434" mass="48687">MTTSSIPERERLRQRQEMRKPHTKSRLGCRTCKRRKIKCDETTPVCNNCTRFGVPCGYDLSRPLPLRTSPSVTRESPRRGRPRSNWTLWAEQISASSAARAVNPLLSDSCFCDIPRLNVDDLRLFHNYVKSTARAVADSSHDQLWSEGVPQLGFEYPCVLHLMLSLSAWQLSREKPGQAARYETLAERHSTTALKAATSLMRELTRENCPAVYISAALICFNSFAQGPSEGNLLLVADDGQVPWLALIRGVRLVVSTMGLSAVFSGALADYYPRASSPGPQQGQQDKRESQTPSPLVATEDWRSSLQKVRDLVAVLPNQQCREVYAREVETLTGCLEATFGAGQDARAGTAGEMQVVMAWVYSVQDEFVERLGQRHPAALVILGHFCVLLRTLEKYWFMQGWAEHLMTEILRATKVGCQEWLAWPIRYLWGVAP</sequence>
<dbReference type="GeneID" id="70294776"/>
<keyword evidence="5" id="KW-1185">Reference proteome</keyword>
<feature type="compositionally biased region" description="Basic and acidic residues" evidence="2">
    <location>
        <begin position="7"/>
        <end position="20"/>
    </location>
</feature>
<protein>
    <recommendedName>
        <fullName evidence="3">Zn(2)-C6 fungal-type domain-containing protein</fullName>
    </recommendedName>
</protein>
<feature type="domain" description="Zn(2)-C6 fungal-type" evidence="3">
    <location>
        <begin position="28"/>
        <end position="58"/>
    </location>
</feature>
<dbReference type="Pfam" id="PF00172">
    <property type="entry name" value="Zn_clus"/>
    <property type="match status" value="1"/>
</dbReference>
<reference evidence="4" key="1">
    <citation type="journal article" date="2021" name="IMA Fungus">
        <title>Genomic characterization of three marine fungi, including Emericellopsis atlantica sp. nov. with signatures of a generalist lifestyle and marine biomass degradation.</title>
        <authorList>
            <person name="Hagestad O.C."/>
            <person name="Hou L."/>
            <person name="Andersen J.H."/>
            <person name="Hansen E.H."/>
            <person name="Altermark B."/>
            <person name="Li C."/>
            <person name="Kuhnert E."/>
            <person name="Cox R.J."/>
            <person name="Crous P.W."/>
            <person name="Spatafora J.W."/>
            <person name="Lail K."/>
            <person name="Amirebrahimi M."/>
            <person name="Lipzen A."/>
            <person name="Pangilinan J."/>
            <person name="Andreopoulos W."/>
            <person name="Hayes R.D."/>
            <person name="Ng V."/>
            <person name="Grigoriev I.V."/>
            <person name="Jackson S.A."/>
            <person name="Sutton T.D.S."/>
            <person name="Dobson A.D.W."/>
            <person name="Rama T."/>
        </authorList>
    </citation>
    <scope>NUCLEOTIDE SEQUENCE</scope>
    <source>
        <strain evidence="4">TS7</strain>
    </source>
</reference>
<evidence type="ECO:0000313" key="4">
    <source>
        <dbReference type="EMBL" id="KAG9252231.1"/>
    </source>
</evidence>
<accession>A0A9P7ZI93</accession>
<keyword evidence="1" id="KW-0539">Nucleus</keyword>
<dbReference type="InterPro" id="IPR052400">
    <property type="entry name" value="Zn2-C6_fungal_TF"/>
</dbReference>
<dbReference type="PROSITE" id="PS50048">
    <property type="entry name" value="ZN2_CY6_FUNGAL_2"/>
    <property type="match status" value="1"/>
</dbReference>
<organism evidence="4 5">
    <name type="scientific">Emericellopsis atlantica</name>
    <dbReference type="NCBI Taxonomy" id="2614577"/>
    <lineage>
        <taxon>Eukaryota</taxon>
        <taxon>Fungi</taxon>
        <taxon>Dikarya</taxon>
        <taxon>Ascomycota</taxon>
        <taxon>Pezizomycotina</taxon>
        <taxon>Sordariomycetes</taxon>
        <taxon>Hypocreomycetidae</taxon>
        <taxon>Hypocreales</taxon>
        <taxon>Bionectriaceae</taxon>
        <taxon>Emericellopsis</taxon>
    </lineage>
</organism>
<dbReference type="InterPro" id="IPR001138">
    <property type="entry name" value="Zn2Cys6_DnaBD"/>
</dbReference>
<evidence type="ECO:0000313" key="5">
    <source>
        <dbReference type="Proteomes" id="UP000887229"/>
    </source>
</evidence>
<dbReference type="RefSeq" id="XP_046116155.1">
    <property type="nucleotide sequence ID" value="XM_046263873.1"/>
</dbReference>
<dbReference type="Proteomes" id="UP000887229">
    <property type="component" value="Unassembled WGS sequence"/>
</dbReference>
<comment type="caution">
    <text evidence="4">The sequence shown here is derived from an EMBL/GenBank/DDBJ whole genome shotgun (WGS) entry which is preliminary data.</text>
</comment>
<evidence type="ECO:0000256" key="1">
    <source>
        <dbReference type="ARBA" id="ARBA00023242"/>
    </source>
</evidence>
<evidence type="ECO:0000259" key="3">
    <source>
        <dbReference type="PROSITE" id="PS50048"/>
    </source>
</evidence>
<dbReference type="AlphaFoldDB" id="A0A9P7ZI93"/>
<dbReference type="SMART" id="SM00066">
    <property type="entry name" value="GAL4"/>
    <property type="match status" value="1"/>
</dbReference>
<dbReference type="Gene3D" id="4.10.240.10">
    <property type="entry name" value="Zn(2)-C6 fungal-type DNA-binding domain"/>
    <property type="match status" value="1"/>
</dbReference>
<dbReference type="PANTHER" id="PTHR47657">
    <property type="entry name" value="STEROL REGULATORY ELEMENT-BINDING PROTEIN ECM22"/>
    <property type="match status" value="1"/>
</dbReference>
<dbReference type="EMBL" id="MU251263">
    <property type="protein sequence ID" value="KAG9252231.1"/>
    <property type="molecule type" value="Genomic_DNA"/>
</dbReference>
<feature type="region of interest" description="Disordered" evidence="2">
    <location>
        <begin position="275"/>
        <end position="297"/>
    </location>
</feature>
<name>A0A9P7ZI93_9HYPO</name>
<evidence type="ECO:0000256" key="2">
    <source>
        <dbReference type="SAM" id="MobiDB-lite"/>
    </source>
</evidence>
<dbReference type="GO" id="GO:0000981">
    <property type="term" value="F:DNA-binding transcription factor activity, RNA polymerase II-specific"/>
    <property type="evidence" value="ECO:0007669"/>
    <property type="project" value="InterPro"/>
</dbReference>
<gene>
    <name evidence="4" type="ORF">F5Z01DRAFT_661192</name>
</gene>
<feature type="region of interest" description="Disordered" evidence="2">
    <location>
        <begin position="1"/>
        <end position="25"/>
    </location>
</feature>